<keyword evidence="2 4" id="KW-0378">Hydrolase</keyword>
<dbReference type="InterPro" id="IPR051601">
    <property type="entry name" value="Serine_prot/Carboxylest_S33"/>
</dbReference>
<evidence type="ECO:0000259" key="3">
    <source>
        <dbReference type="Pfam" id="PF00561"/>
    </source>
</evidence>
<comment type="similarity">
    <text evidence="1">Belongs to the peptidase S33 family.</text>
</comment>
<reference evidence="4" key="1">
    <citation type="submission" date="2020-05" db="EMBL/GenBank/DDBJ databases">
        <title>Mycena genomes resolve the evolution of fungal bioluminescence.</title>
        <authorList>
            <person name="Tsai I.J."/>
        </authorList>
    </citation>
    <scope>NUCLEOTIDE SEQUENCE</scope>
    <source>
        <strain evidence="4">CCC161011</strain>
    </source>
</reference>
<sequence length="504" mass="57171">MIGTIFTRHWTHGGPRSAIITRRFAIAKIRHPCSRRPLSTAMSQPIQYDDSNPESYTTKDGVKVIERFFNVPLDYANPEGEKIRVFARHLIPKNKAKTVEEENKLPYLLYLQGGPGFEVDLQGNSAYAGEIHEQGYQTIWLDQRGTGLSTCISADTLPSRLVTDQDKADYLKHFRADSIVKDCEEIRKALLGDKPDPEDKKWTVLGQSFGGFCAITYLSFFPSALKEVFLTGGLAPLDKSPDRVYTALIPILRKRNEIYYKKYPQDIQRIRNILAYLEENKVILPNGGTLTVNRWLQLGIGLGQTGGVDRMHQLVFRVTNDLELFGKLSFKTLETIESKGLGFDGNPIYALLHEPCYCQGHAPKWSAARIVSEHPQFSWAHVKGLANTEPIYFYGEMVFPDAFDDYANLRPLKGAAEILANDSSWSPLYDVEQLRKNEVKVTAATYFDDLYVEFGLSQETASLIKNTEQYITNQLYHDGLRMESKNVIQRLFQLSKKAKDAAYD</sequence>
<proteinExistence type="inferred from homology"/>
<evidence type="ECO:0000313" key="5">
    <source>
        <dbReference type="Proteomes" id="UP000620124"/>
    </source>
</evidence>
<comment type="caution">
    <text evidence="4">The sequence shown here is derived from an EMBL/GenBank/DDBJ whole genome shotgun (WGS) entry which is preliminary data.</text>
</comment>
<keyword evidence="5" id="KW-1185">Reference proteome</keyword>
<dbReference type="Gene3D" id="3.40.50.1820">
    <property type="entry name" value="alpha/beta hydrolase"/>
    <property type="match status" value="1"/>
</dbReference>
<dbReference type="PANTHER" id="PTHR43248:SF2">
    <property type="entry name" value="PROLYL AMINOPEPTIDASE"/>
    <property type="match status" value="1"/>
</dbReference>
<dbReference type="Proteomes" id="UP000620124">
    <property type="component" value="Unassembled WGS sequence"/>
</dbReference>
<accession>A0A8H6YPA7</accession>
<dbReference type="EMBL" id="JACAZI010000004">
    <property type="protein sequence ID" value="KAF7362341.1"/>
    <property type="molecule type" value="Genomic_DNA"/>
</dbReference>
<feature type="domain" description="AB hydrolase-1" evidence="3">
    <location>
        <begin position="108"/>
        <end position="237"/>
    </location>
</feature>
<dbReference type="PRINTS" id="PR00793">
    <property type="entry name" value="PROAMNOPTASE"/>
</dbReference>
<dbReference type="InterPro" id="IPR029058">
    <property type="entry name" value="AB_hydrolase_fold"/>
</dbReference>
<evidence type="ECO:0000256" key="2">
    <source>
        <dbReference type="ARBA" id="ARBA00022801"/>
    </source>
</evidence>
<name>A0A8H6YPA7_9AGAR</name>
<dbReference type="InterPro" id="IPR002410">
    <property type="entry name" value="Peptidase_S33"/>
</dbReference>
<dbReference type="GO" id="GO:0008233">
    <property type="term" value="F:peptidase activity"/>
    <property type="evidence" value="ECO:0007669"/>
    <property type="project" value="InterPro"/>
</dbReference>
<dbReference type="PANTHER" id="PTHR43248">
    <property type="entry name" value="2-SUCCINYL-6-HYDROXY-2,4-CYCLOHEXADIENE-1-CARBOXYLATE SYNTHASE"/>
    <property type="match status" value="1"/>
</dbReference>
<gene>
    <name evidence="4" type="ORF">MVEN_00580700</name>
</gene>
<protein>
    <submittedName>
        <fullName evidence="4">Alpha/beta-hydrolase</fullName>
    </submittedName>
</protein>
<evidence type="ECO:0000256" key="1">
    <source>
        <dbReference type="ARBA" id="ARBA00010088"/>
    </source>
</evidence>
<dbReference type="InterPro" id="IPR000073">
    <property type="entry name" value="AB_hydrolase_1"/>
</dbReference>
<dbReference type="SUPFAM" id="SSF53474">
    <property type="entry name" value="alpha/beta-Hydrolases"/>
    <property type="match status" value="1"/>
</dbReference>
<dbReference type="Pfam" id="PF00561">
    <property type="entry name" value="Abhydrolase_1"/>
    <property type="match status" value="1"/>
</dbReference>
<dbReference type="GO" id="GO:0006508">
    <property type="term" value="P:proteolysis"/>
    <property type="evidence" value="ECO:0007669"/>
    <property type="project" value="InterPro"/>
</dbReference>
<dbReference type="OrthoDB" id="1898734at2759"/>
<evidence type="ECO:0000313" key="4">
    <source>
        <dbReference type="EMBL" id="KAF7362341.1"/>
    </source>
</evidence>
<dbReference type="AlphaFoldDB" id="A0A8H6YPA7"/>
<organism evidence="4 5">
    <name type="scientific">Mycena venus</name>
    <dbReference type="NCBI Taxonomy" id="2733690"/>
    <lineage>
        <taxon>Eukaryota</taxon>
        <taxon>Fungi</taxon>
        <taxon>Dikarya</taxon>
        <taxon>Basidiomycota</taxon>
        <taxon>Agaricomycotina</taxon>
        <taxon>Agaricomycetes</taxon>
        <taxon>Agaricomycetidae</taxon>
        <taxon>Agaricales</taxon>
        <taxon>Marasmiineae</taxon>
        <taxon>Mycenaceae</taxon>
        <taxon>Mycena</taxon>
    </lineage>
</organism>